<accession>A0A1M7UT75</accession>
<sequence length="84" mass="10085">MLHFKQAVFEPVVYKANNALVAYVPRYTIRTKMNQSMERLSFMKEAKAKGLTIRMLNNVKMLEVKWVWLWDWRTENHVSGIKRI</sequence>
<reference evidence="2" key="1">
    <citation type="submission" date="2016-12" db="EMBL/GenBank/DDBJ databases">
        <authorList>
            <person name="Varghese N."/>
            <person name="Submissions S."/>
        </authorList>
    </citation>
    <scope>NUCLEOTIDE SEQUENCE [LARGE SCALE GENOMIC DNA]</scope>
    <source>
        <strain evidence="2">DSM 11544</strain>
    </source>
</reference>
<dbReference type="STRING" id="1121395.SAMN02745215_04605"/>
<dbReference type="AlphaFoldDB" id="A0A1M7UT75"/>
<name>A0A1M7UT75_9FIRM</name>
<dbReference type="Proteomes" id="UP000184010">
    <property type="component" value="Unassembled WGS sequence"/>
</dbReference>
<protein>
    <submittedName>
        <fullName evidence="1">Uncharacterized protein</fullName>
    </submittedName>
</protein>
<dbReference type="EMBL" id="FRDN01000016">
    <property type="protein sequence ID" value="SHN86192.1"/>
    <property type="molecule type" value="Genomic_DNA"/>
</dbReference>
<dbReference type="RefSeq" id="WP_242954739.1">
    <property type="nucleotide sequence ID" value="NZ_FRDN01000016.1"/>
</dbReference>
<proteinExistence type="predicted"/>
<evidence type="ECO:0000313" key="2">
    <source>
        <dbReference type="Proteomes" id="UP000184010"/>
    </source>
</evidence>
<keyword evidence="2" id="KW-1185">Reference proteome</keyword>
<gene>
    <name evidence="1" type="ORF">SAMN02745215_04605</name>
</gene>
<organism evidence="1 2">
    <name type="scientific">Desulfitobacterium chlororespirans DSM 11544</name>
    <dbReference type="NCBI Taxonomy" id="1121395"/>
    <lineage>
        <taxon>Bacteria</taxon>
        <taxon>Bacillati</taxon>
        <taxon>Bacillota</taxon>
        <taxon>Clostridia</taxon>
        <taxon>Eubacteriales</taxon>
        <taxon>Desulfitobacteriaceae</taxon>
        <taxon>Desulfitobacterium</taxon>
    </lineage>
</organism>
<evidence type="ECO:0000313" key="1">
    <source>
        <dbReference type="EMBL" id="SHN86192.1"/>
    </source>
</evidence>